<name>A0A6I9R3T0_ELAGV</name>
<feature type="compositionally biased region" description="Polar residues" evidence="10">
    <location>
        <begin position="1"/>
        <end position="24"/>
    </location>
</feature>
<keyword evidence="7 8" id="KW-0539">Nucleus</keyword>
<keyword evidence="3" id="KW-0805">Transcription regulation</keyword>
<dbReference type="AlphaFoldDB" id="A0A6I9R3T0"/>
<evidence type="ECO:0000256" key="9">
    <source>
        <dbReference type="RuleBase" id="RU000682"/>
    </source>
</evidence>
<reference evidence="13" key="1">
    <citation type="submission" date="2025-08" db="UniProtKB">
        <authorList>
            <consortium name="RefSeq"/>
        </authorList>
    </citation>
    <scope>IDENTIFICATION</scope>
</reference>
<sequence length="236" mass="27150">MEVASSACNGDCSSSKQSRASRQEPNLMDKDGGALMIHPSLQLELKISWLAETDLEGNIDEAKSRRGLNVKEATRDADDTCDDMKPSSSTSHSMTAERGFEQCRNGGKGEGGKGGKKLRLSKEQSSYLEERFKEHTTLNPKQKLAIARRLNLRPRQVEVWFQNRRARTKLKQTEVDYEYLKQWREYLTEENRRLHKEIQELKSFESPIQNVYHFMQPTMLTICPSCQHAIGLQKNW</sequence>
<comment type="similarity">
    <text evidence="2">Belongs to the HD-ZIP homeobox family. Class II subfamily.</text>
</comment>
<evidence type="ECO:0000256" key="10">
    <source>
        <dbReference type="SAM" id="MobiDB-lite"/>
    </source>
</evidence>
<comment type="subcellular location">
    <subcellularLocation>
        <location evidence="1 8 9">Nucleus</location>
    </subcellularLocation>
</comment>
<dbReference type="Proteomes" id="UP000504607">
    <property type="component" value="Chromosome 4"/>
</dbReference>
<dbReference type="SUPFAM" id="SSF46689">
    <property type="entry name" value="Homeodomain-like"/>
    <property type="match status" value="1"/>
</dbReference>
<evidence type="ECO:0000256" key="8">
    <source>
        <dbReference type="PROSITE-ProRule" id="PRU00108"/>
    </source>
</evidence>
<dbReference type="PANTHER" id="PTHR45714">
    <property type="entry name" value="HOMEOBOX-LEUCINE ZIPPER PROTEIN HAT14"/>
    <property type="match status" value="1"/>
</dbReference>
<evidence type="ECO:0000259" key="11">
    <source>
        <dbReference type="PROSITE" id="PS50071"/>
    </source>
</evidence>
<dbReference type="GeneID" id="105043998"/>
<dbReference type="InterPro" id="IPR001356">
    <property type="entry name" value="HD"/>
</dbReference>
<dbReference type="PROSITE" id="PS50071">
    <property type="entry name" value="HOMEOBOX_2"/>
    <property type="match status" value="1"/>
</dbReference>
<dbReference type="InterPro" id="IPR009057">
    <property type="entry name" value="Homeodomain-like_sf"/>
</dbReference>
<dbReference type="PROSITE" id="PS00027">
    <property type="entry name" value="HOMEOBOX_1"/>
    <property type="match status" value="1"/>
</dbReference>
<evidence type="ECO:0000256" key="1">
    <source>
        <dbReference type="ARBA" id="ARBA00004123"/>
    </source>
</evidence>
<dbReference type="SMART" id="SM00340">
    <property type="entry name" value="HALZ"/>
    <property type="match status" value="1"/>
</dbReference>
<dbReference type="GO" id="GO:0000981">
    <property type="term" value="F:DNA-binding transcription factor activity, RNA polymerase II-specific"/>
    <property type="evidence" value="ECO:0007669"/>
    <property type="project" value="InterPro"/>
</dbReference>
<feature type="region of interest" description="Disordered" evidence="10">
    <location>
        <begin position="73"/>
        <end position="120"/>
    </location>
</feature>
<evidence type="ECO:0000256" key="2">
    <source>
        <dbReference type="ARBA" id="ARBA00006074"/>
    </source>
</evidence>
<dbReference type="InterPro" id="IPR017970">
    <property type="entry name" value="Homeobox_CS"/>
</dbReference>
<dbReference type="PANTHER" id="PTHR45714:SF34">
    <property type="entry name" value="HOMEOBOX-LEUCINE ZIPPER PROTEIN HAT9"/>
    <property type="match status" value="1"/>
</dbReference>
<feature type="region of interest" description="Disordered" evidence="10">
    <location>
        <begin position="1"/>
        <end position="32"/>
    </location>
</feature>
<feature type="domain" description="Homeobox" evidence="11">
    <location>
        <begin position="111"/>
        <end position="171"/>
    </location>
</feature>
<evidence type="ECO:0000256" key="4">
    <source>
        <dbReference type="ARBA" id="ARBA00023125"/>
    </source>
</evidence>
<keyword evidence="4 8" id="KW-0238">DNA-binding</keyword>
<dbReference type="InParanoid" id="A0A6I9R3T0"/>
<evidence type="ECO:0000256" key="7">
    <source>
        <dbReference type="ARBA" id="ARBA00023242"/>
    </source>
</evidence>
<dbReference type="Pfam" id="PF02183">
    <property type="entry name" value="HALZ"/>
    <property type="match status" value="1"/>
</dbReference>
<dbReference type="Pfam" id="PF00046">
    <property type="entry name" value="Homeodomain"/>
    <property type="match status" value="1"/>
</dbReference>
<dbReference type="InterPro" id="IPR003106">
    <property type="entry name" value="Leu_zip_homeo"/>
</dbReference>
<evidence type="ECO:0000313" key="12">
    <source>
        <dbReference type="Proteomes" id="UP000504607"/>
    </source>
</evidence>
<keyword evidence="6" id="KW-0804">Transcription</keyword>
<keyword evidence="12" id="KW-1185">Reference proteome</keyword>
<evidence type="ECO:0000256" key="5">
    <source>
        <dbReference type="ARBA" id="ARBA00023155"/>
    </source>
</evidence>
<dbReference type="Gene3D" id="1.10.10.60">
    <property type="entry name" value="Homeodomain-like"/>
    <property type="match status" value="1"/>
</dbReference>
<accession>A0A6I9R3T0</accession>
<evidence type="ECO:0000256" key="3">
    <source>
        <dbReference type="ARBA" id="ARBA00023015"/>
    </source>
</evidence>
<dbReference type="CDD" id="cd00086">
    <property type="entry name" value="homeodomain"/>
    <property type="match status" value="1"/>
</dbReference>
<dbReference type="GO" id="GO:0043565">
    <property type="term" value="F:sequence-specific DNA binding"/>
    <property type="evidence" value="ECO:0007669"/>
    <property type="project" value="InterPro"/>
</dbReference>
<gene>
    <name evidence="13" type="primary">LOC105043998</name>
</gene>
<evidence type="ECO:0000313" key="13">
    <source>
        <dbReference type="RefSeq" id="XP_010920063.1"/>
    </source>
</evidence>
<feature type="compositionally biased region" description="Basic and acidic residues" evidence="10">
    <location>
        <begin position="73"/>
        <end position="85"/>
    </location>
</feature>
<keyword evidence="5 8" id="KW-0371">Homeobox</keyword>
<dbReference type="GO" id="GO:0005634">
    <property type="term" value="C:nucleus"/>
    <property type="evidence" value="ECO:0007669"/>
    <property type="project" value="UniProtKB-SubCell"/>
</dbReference>
<dbReference type="RefSeq" id="XP_010920063.1">
    <property type="nucleotide sequence ID" value="XM_010921761.2"/>
</dbReference>
<dbReference type="KEGG" id="egu:105043998"/>
<evidence type="ECO:0000256" key="6">
    <source>
        <dbReference type="ARBA" id="ARBA00023163"/>
    </source>
</evidence>
<organism evidence="12 13">
    <name type="scientific">Elaeis guineensis var. tenera</name>
    <name type="common">Oil palm</name>
    <dbReference type="NCBI Taxonomy" id="51953"/>
    <lineage>
        <taxon>Eukaryota</taxon>
        <taxon>Viridiplantae</taxon>
        <taxon>Streptophyta</taxon>
        <taxon>Embryophyta</taxon>
        <taxon>Tracheophyta</taxon>
        <taxon>Spermatophyta</taxon>
        <taxon>Magnoliopsida</taxon>
        <taxon>Liliopsida</taxon>
        <taxon>Arecaceae</taxon>
        <taxon>Arecoideae</taxon>
        <taxon>Cocoseae</taxon>
        <taxon>Elaeidinae</taxon>
        <taxon>Elaeis</taxon>
    </lineage>
</organism>
<proteinExistence type="inferred from homology"/>
<feature type="DNA-binding region" description="Homeobox" evidence="8">
    <location>
        <begin position="113"/>
        <end position="172"/>
    </location>
</feature>
<dbReference type="InterPro" id="IPR050762">
    <property type="entry name" value="HD-ZIP_Homeobox_LZ_Class_II"/>
</dbReference>
<dbReference type="SMART" id="SM00389">
    <property type="entry name" value="HOX"/>
    <property type="match status" value="1"/>
</dbReference>
<protein>
    <submittedName>
        <fullName evidence="13">Homeobox-leucine zipper protein HOX11</fullName>
    </submittedName>
</protein>
<dbReference type="OrthoDB" id="6159439at2759"/>